<proteinExistence type="predicted"/>
<comment type="caution">
    <text evidence="6">Lacks conserved residue(s) required for the propagation of feature annotation.</text>
</comment>
<dbReference type="SUPFAM" id="SSF55486">
    <property type="entry name" value="Metalloproteases ('zincins'), catalytic domain"/>
    <property type="match status" value="1"/>
</dbReference>
<dbReference type="GO" id="GO:0006508">
    <property type="term" value="P:proteolysis"/>
    <property type="evidence" value="ECO:0007669"/>
    <property type="project" value="UniProtKB-KW"/>
</dbReference>
<dbReference type="PROSITE" id="PS51864">
    <property type="entry name" value="ASTACIN"/>
    <property type="match status" value="1"/>
</dbReference>
<dbReference type="Proteomes" id="UP000007151">
    <property type="component" value="Unassembled WGS sequence"/>
</dbReference>
<dbReference type="GO" id="GO:0046872">
    <property type="term" value="F:metal ion binding"/>
    <property type="evidence" value="ECO:0007669"/>
    <property type="project" value="UniProtKB-KW"/>
</dbReference>
<sequence length="166" mass="19387">MYLKQIPITPIHKAENNSKNFGSLELFEGGQHRQHAAMMVMAMLGFYFEVSRHDRDKYIRVHNRHVRPDKLHHFEKIRAEATLPLPYDYASATHPAWQYWRVVGKTGISTVATYKEQDPDGSIMKSLGQNTKLLSDTDIMKINSVYGIKCFKSQRRMKIRYTRTVE</sequence>
<dbReference type="PANTHER" id="PTHR10127:SF780">
    <property type="entry name" value="METALLOENDOPEPTIDASE"/>
    <property type="match status" value="1"/>
</dbReference>
<dbReference type="PRINTS" id="PR00480">
    <property type="entry name" value="ASTACIN"/>
</dbReference>
<dbReference type="EC" id="3.4.24.-" evidence="7"/>
<protein>
    <recommendedName>
        <fullName evidence="7">Metalloendopeptidase</fullName>
        <ecNumber evidence="7">3.4.24.-</ecNumber>
    </recommendedName>
</protein>
<dbReference type="AlphaFoldDB" id="A0A212FC45"/>
<gene>
    <name evidence="9" type="ORF">KGM_210664</name>
</gene>
<dbReference type="InterPro" id="IPR024079">
    <property type="entry name" value="MetalloPept_cat_dom_sf"/>
</dbReference>
<name>A0A212FC45_DANPL</name>
<dbReference type="Gene3D" id="3.40.390.10">
    <property type="entry name" value="Collagenase (Catalytic Domain)"/>
    <property type="match status" value="1"/>
</dbReference>
<dbReference type="EMBL" id="AGBW02009230">
    <property type="protein sequence ID" value="OWR51304.1"/>
    <property type="molecule type" value="Genomic_DNA"/>
</dbReference>
<evidence type="ECO:0000256" key="4">
    <source>
        <dbReference type="ARBA" id="ARBA00022833"/>
    </source>
</evidence>
<comment type="cofactor">
    <cofactor evidence="7">
        <name>Zn(2+)</name>
        <dbReference type="ChEBI" id="CHEBI:29105"/>
    </cofactor>
    <text evidence="7">Binds 1 zinc ion per subunit.</text>
</comment>
<dbReference type="InterPro" id="IPR001506">
    <property type="entry name" value="Peptidase_M12A"/>
</dbReference>
<dbReference type="KEGG" id="dpl:KGM_210664"/>
<dbReference type="PANTHER" id="PTHR10127">
    <property type="entry name" value="DISCOIDIN, CUB, EGF, LAMININ , AND ZINC METALLOPROTEASE DOMAIN CONTAINING"/>
    <property type="match status" value="1"/>
</dbReference>
<evidence type="ECO:0000256" key="6">
    <source>
        <dbReference type="PROSITE-ProRule" id="PRU01211"/>
    </source>
</evidence>
<keyword evidence="10" id="KW-1185">Reference proteome</keyword>
<evidence type="ECO:0000313" key="9">
    <source>
        <dbReference type="EMBL" id="OWR51304.1"/>
    </source>
</evidence>
<reference evidence="9 10" key="1">
    <citation type="journal article" date="2011" name="Cell">
        <title>The monarch butterfly genome yields insights into long-distance migration.</title>
        <authorList>
            <person name="Zhan S."/>
            <person name="Merlin C."/>
            <person name="Boore J.L."/>
            <person name="Reppert S.M."/>
        </authorList>
    </citation>
    <scope>NUCLEOTIDE SEQUENCE [LARGE SCALE GENOMIC DNA]</scope>
    <source>
        <strain evidence="9">F-2</strain>
    </source>
</reference>
<keyword evidence="2 7" id="KW-0479">Metal-binding</keyword>
<evidence type="ECO:0000256" key="7">
    <source>
        <dbReference type="RuleBase" id="RU361183"/>
    </source>
</evidence>
<dbReference type="Pfam" id="PF01400">
    <property type="entry name" value="Astacin"/>
    <property type="match status" value="1"/>
</dbReference>
<keyword evidence="4 7" id="KW-0862">Zinc</keyword>
<comment type="caution">
    <text evidence="9">The sequence shown here is derived from an EMBL/GenBank/DDBJ whole genome shotgun (WGS) entry which is preliminary data.</text>
</comment>
<keyword evidence="3 7" id="KW-0378">Hydrolase</keyword>
<dbReference type="GO" id="GO:0004222">
    <property type="term" value="F:metalloendopeptidase activity"/>
    <property type="evidence" value="ECO:0007669"/>
    <property type="project" value="UniProtKB-UniRule"/>
</dbReference>
<dbReference type="InParanoid" id="A0A212FC45"/>
<evidence type="ECO:0000256" key="3">
    <source>
        <dbReference type="ARBA" id="ARBA00022801"/>
    </source>
</evidence>
<evidence type="ECO:0000256" key="1">
    <source>
        <dbReference type="ARBA" id="ARBA00022670"/>
    </source>
</evidence>
<feature type="domain" description="Peptidase M12A" evidence="8">
    <location>
        <begin position="1"/>
        <end position="151"/>
    </location>
</feature>
<evidence type="ECO:0000256" key="2">
    <source>
        <dbReference type="ARBA" id="ARBA00022723"/>
    </source>
</evidence>
<organism evidence="9 10">
    <name type="scientific">Danaus plexippus plexippus</name>
    <dbReference type="NCBI Taxonomy" id="278856"/>
    <lineage>
        <taxon>Eukaryota</taxon>
        <taxon>Metazoa</taxon>
        <taxon>Ecdysozoa</taxon>
        <taxon>Arthropoda</taxon>
        <taxon>Hexapoda</taxon>
        <taxon>Insecta</taxon>
        <taxon>Pterygota</taxon>
        <taxon>Neoptera</taxon>
        <taxon>Endopterygota</taxon>
        <taxon>Lepidoptera</taxon>
        <taxon>Glossata</taxon>
        <taxon>Ditrysia</taxon>
        <taxon>Papilionoidea</taxon>
        <taxon>Nymphalidae</taxon>
        <taxon>Danainae</taxon>
        <taxon>Danaini</taxon>
        <taxon>Danaina</taxon>
        <taxon>Danaus</taxon>
        <taxon>Danaus</taxon>
    </lineage>
</organism>
<evidence type="ECO:0000259" key="8">
    <source>
        <dbReference type="PROSITE" id="PS51864"/>
    </source>
</evidence>
<accession>A0A212FC45</accession>
<keyword evidence="5 7" id="KW-0482">Metalloprotease</keyword>
<keyword evidence="1 7" id="KW-0645">Protease</keyword>
<evidence type="ECO:0000256" key="5">
    <source>
        <dbReference type="ARBA" id="ARBA00023049"/>
    </source>
</evidence>
<evidence type="ECO:0000313" key="10">
    <source>
        <dbReference type="Proteomes" id="UP000007151"/>
    </source>
</evidence>